<feature type="compositionally biased region" description="Pro residues" evidence="7">
    <location>
        <begin position="126"/>
        <end position="135"/>
    </location>
</feature>
<dbReference type="Gene3D" id="1.20.920.10">
    <property type="entry name" value="Bromodomain-like"/>
    <property type="match status" value="1"/>
</dbReference>
<dbReference type="Pfam" id="PF00439">
    <property type="entry name" value="Bromodomain"/>
    <property type="match status" value="1"/>
</dbReference>
<comment type="subcellular location">
    <subcellularLocation>
        <location evidence="1">Nucleus</location>
    </subcellularLocation>
</comment>
<dbReference type="InterPro" id="IPR021900">
    <property type="entry name" value="DUF3512"/>
</dbReference>
<dbReference type="OrthoDB" id="21648at2759"/>
<dbReference type="InterPro" id="IPR036427">
    <property type="entry name" value="Bromodomain-like_sf"/>
</dbReference>
<evidence type="ECO:0000313" key="10">
    <source>
        <dbReference type="Proteomes" id="UP000494206"/>
    </source>
</evidence>
<evidence type="ECO:0000256" key="1">
    <source>
        <dbReference type="ARBA" id="ARBA00004123"/>
    </source>
</evidence>
<accession>A0A8S1F898</accession>
<dbReference type="GO" id="GO:0005634">
    <property type="term" value="C:nucleus"/>
    <property type="evidence" value="ECO:0007669"/>
    <property type="project" value="UniProtKB-SubCell"/>
</dbReference>
<evidence type="ECO:0000256" key="6">
    <source>
        <dbReference type="PROSITE-ProRule" id="PRU00035"/>
    </source>
</evidence>
<dbReference type="PANTHER" id="PTHR22881">
    <property type="entry name" value="BROMODOMAIN CONTAINING PROTEIN"/>
    <property type="match status" value="1"/>
</dbReference>
<keyword evidence="4" id="KW-0804">Transcription</keyword>
<name>A0A8S1F898_9PELO</name>
<feature type="compositionally biased region" description="Low complexity" evidence="7">
    <location>
        <begin position="27"/>
        <end position="40"/>
    </location>
</feature>
<evidence type="ECO:0000256" key="7">
    <source>
        <dbReference type="SAM" id="MobiDB-lite"/>
    </source>
</evidence>
<reference evidence="9 10" key="1">
    <citation type="submission" date="2020-04" db="EMBL/GenBank/DDBJ databases">
        <authorList>
            <person name="Laetsch R D."/>
            <person name="Stevens L."/>
            <person name="Kumar S."/>
            <person name="Blaxter L. M."/>
        </authorList>
    </citation>
    <scope>NUCLEOTIDE SEQUENCE [LARGE SCALE GENOMIC DNA]</scope>
</reference>
<sequence>MRDEEKHDRKSMVGVPPSARKPRSSGAAQASATPTRTSTRAVKRVKRDEPLDEEDGSDVEKPESDSPDDDSDVEEPQSSRKTSRKRKRVPLTDYHLKKKKILARKAQREAEKARKAEEAEEKTPEPEIPPPPVRKPPALSSYTPLQLLLDHMLRRIVAKDPEEYFAYPVTAEVAPDYYTIIKDPMDFQTMREKIEDNKYNSVPELRADFELIVSNACLYNQSNTVFHLAALRLSSLINYYFSEQYLRYVFHSLPFTNQIPLDKVGLTPLHPVTNRPENRRRAALVDDMTADDCMENAGESIRDRLTNRKTKAKLAFLDEKDGTMVLKVLGDPNATNLEKRVTIGDIVGPLEEGNPGLIQLGEHRLHSQTPVTYLNYGPFSSFAPQYDSTWATMTKEDTDLLLRTYGDRSNAANVLSIRRFVENAGDDMINVVDNLLDTLTDGEHRRALKTFSEGIKSEELQKIQEYVQKEKAGDPSMDQLLDDVATLANLGIDVGFINEFRHEPTSPYKEAPMQHLNIQQQLNHTGQAIQDLAHLQHQRLQQQPPASLITVAEPGPIEQKLAEQVQQQLVHQVVQHNVAPTTFVSSSVLQDAMGIDMDDGDLFSEFFVTQ</sequence>
<keyword evidence="5" id="KW-0539">Nucleus</keyword>
<dbReference type="InterPro" id="IPR001487">
    <property type="entry name" value="Bromodomain"/>
</dbReference>
<keyword evidence="3 6" id="KW-0103">Bromodomain</keyword>
<keyword evidence="2" id="KW-0805">Transcription regulation</keyword>
<feature type="compositionally biased region" description="Basic and acidic residues" evidence="7">
    <location>
        <begin position="106"/>
        <end position="125"/>
    </location>
</feature>
<organism evidence="9 10">
    <name type="scientific">Caenorhabditis bovis</name>
    <dbReference type="NCBI Taxonomy" id="2654633"/>
    <lineage>
        <taxon>Eukaryota</taxon>
        <taxon>Metazoa</taxon>
        <taxon>Ecdysozoa</taxon>
        <taxon>Nematoda</taxon>
        <taxon>Chromadorea</taxon>
        <taxon>Rhabditida</taxon>
        <taxon>Rhabditina</taxon>
        <taxon>Rhabditomorpha</taxon>
        <taxon>Rhabditoidea</taxon>
        <taxon>Rhabditidae</taxon>
        <taxon>Peloderinae</taxon>
        <taxon>Caenorhabditis</taxon>
    </lineage>
</organism>
<dbReference type="EMBL" id="CADEPM010000007">
    <property type="protein sequence ID" value="CAB3408513.1"/>
    <property type="molecule type" value="Genomic_DNA"/>
</dbReference>
<dbReference type="PROSITE" id="PS50014">
    <property type="entry name" value="BROMODOMAIN_2"/>
    <property type="match status" value="1"/>
</dbReference>
<evidence type="ECO:0000256" key="2">
    <source>
        <dbReference type="ARBA" id="ARBA00023015"/>
    </source>
</evidence>
<dbReference type="PANTHER" id="PTHR22881:SF27">
    <property type="entry name" value="BROMODOMAIN CONTAINING 7_9"/>
    <property type="match status" value="1"/>
</dbReference>
<dbReference type="Proteomes" id="UP000494206">
    <property type="component" value="Unassembled WGS sequence"/>
</dbReference>
<evidence type="ECO:0000256" key="5">
    <source>
        <dbReference type="ARBA" id="ARBA00023242"/>
    </source>
</evidence>
<keyword evidence="10" id="KW-1185">Reference proteome</keyword>
<dbReference type="SMART" id="SM00297">
    <property type="entry name" value="BROMO"/>
    <property type="match status" value="1"/>
</dbReference>
<proteinExistence type="predicted"/>
<feature type="compositionally biased region" description="Acidic residues" evidence="7">
    <location>
        <begin position="65"/>
        <end position="75"/>
    </location>
</feature>
<evidence type="ECO:0000313" key="9">
    <source>
        <dbReference type="EMBL" id="CAB3408513.1"/>
    </source>
</evidence>
<dbReference type="InterPro" id="IPR051831">
    <property type="entry name" value="Bromodomain_contain_prot"/>
</dbReference>
<feature type="region of interest" description="Disordered" evidence="7">
    <location>
        <begin position="1"/>
        <end position="139"/>
    </location>
</feature>
<dbReference type="PRINTS" id="PR00503">
    <property type="entry name" value="BROMODOMAIN"/>
</dbReference>
<feature type="compositionally biased region" description="Basic residues" evidence="7">
    <location>
        <begin position="96"/>
        <end position="105"/>
    </location>
</feature>
<dbReference type="GO" id="GO:0006357">
    <property type="term" value="P:regulation of transcription by RNA polymerase II"/>
    <property type="evidence" value="ECO:0007669"/>
    <property type="project" value="TreeGrafter"/>
</dbReference>
<evidence type="ECO:0000256" key="4">
    <source>
        <dbReference type="ARBA" id="ARBA00023163"/>
    </source>
</evidence>
<dbReference type="AlphaFoldDB" id="A0A8S1F898"/>
<dbReference type="SUPFAM" id="SSF47370">
    <property type="entry name" value="Bromodomain"/>
    <property type="match status" value="1"/>
</dbReference>
<dbReference type="Pfam" id="PF12024">
    <property type="entry name" value="DUF3512"/>
    <property type="match status" value="1"/>
</dbReference>
<protein>
    <recommendedName>
        <fullName evidence="8">Bromo domain-containing protein</fullName>
    </recommendedName>
</protein>
<evidence type="ECO:0000259" key="8">
    <source>
        <dbReference type="PROSITE" id="PS50014"/>
    </source>
</evidence>
<feature type="compositionally biased region" description="Basic and acidic residues" evidence="7">
    <location>
        <begin position="1"/>
        <end position="11"/>
    </location>
</feature>
<evidence type="ECO:0000256" key="3">
    <source>
        <dbReference type="ARBA" id="ARBA00023117"/>
    </source>
</evidence>
<comment type="caution">
    <text evidence="9">The sequence shown here is derived from an EMBL/GenBank/DDBJ whole genome shotgun (WGS) entry which is preliminary data.</text>
</comment>
<feature type="domain" description="Bromo" evidence="8">
    <location>
        <begin position="165"/>
        <end position="227"/>
    </location>
</feature>
<gene>
    <name evidence="9" type="ORF">CBOVIS_LOCUS10289</name>
</gene>